<dbReference type="InterPro" id="IPR043129">
    <property type="entry name" value="ATPase_NBD"/>
</dbReference>
<organism evidence="4 5">
    <name type="scientific">Lactuca virosa</name>
    <dbReference type="NCBI Taxonomy" id="75947"/>
    <lineage>
        <taxon>Eukaryota</taxon>
        <taxon>Viridiplantae</taxon>
        <taxon>Streptophyta</taxon>
        <taxon>Embryophyta</taxon>
        <taxon>Tracheophyta</taxon>
        <taxon>Spermatophyta</taxon>
        <taxon>Magnoliopsida</taxon>
        <taxon>eudicotyledons</taxon>
        <taxon>Gunneridae</taxon>
        <taxon>Pentapetalae</taxon>
        <taxon>asterids</taxon>
        <taxon>campanulids</taxon>
        <taxon>Asterales</taxon>
        <taxon>Asteraceae</taxon>
        <taxon>Cichorioideae</taxon>
        <taxon>Cichorieae</taxon>
        <taxon>Lactucinae</taxon>
        <taxon>Lactuca</taxon>
    </lineage>
</organism>
<sequence length="617" mass="68695">MVGKKAIGIDLGTTYSCVAVWQHEQVEIIPNEQGNRMMPSCVCFNEVSRLVGESAKNQMIMNPTNTIYDAKRLIGRRFHDAKVQEDMKLWPFKVIKGTNDIPKIVVAYNGETKEFFAEEISSMVLVKLKEVAEAYLGETVTNAVITVPAYFDDSQRQATIDAGLAAGLNVLQIINEPTAAAIAYGFDMKTDITHDTNVLIFDLGGGTFDLSLVTINNNGKITVKTVTGDTHLGGQDFDYAMVDHLMMQFNQRQNTDMSGNIKAMGRLRVACEKAKRALSSTTETTIEIDFLHQGIDFSMGITRAKFEDLNEYLFSRCIQLVEKCLGDAEMNQKDVNEVILVGGSTRIPKIQQMLKDFFNGKELSMNICNDEVVAYGAAVLAAKLNGEMNQKVNNLVLLDVVPLSLGVSIHDGSSSIIIKRNSPIPVKQERIYVTSVDNQSAITFDVYQGERSRAMDNNWLGKFQVAVPVALKGESRVNVVFEVDVNGILNCSAEELTTDLKKKITISNDKQRLSKEEIEKMLKDAEKYKLDDKEYKKKVFAHNALEEYVYDVNAKIKSIGSIDNTKIPKEDLGKMENVIESASHVLDLSKLADVDMYEKTLNELEKVCAPIIAQLEK</sequence>
<dbReference type="PROSITE" id="PS01036">
    <property type="entry name" value="HSP70_3"/>
    <property type="match status" value="1"/>
</dbReference>
<evidence type="ECO:0000256" key="3">
    <source>
        <dbReference type="RuleBase" id="RU003322"/>
    </source>
</evidence>
<dbReference type="Gene3D" id="2.60.34.10">
    <property type="entry name" value="Substrate Binding Domain Of DNAk, Chain A, domain 1"/>
    <property type="match status" value="1"/>
</dbReference>
<evidence type="ECO:0000256" key="1">
    <source>
        <dbReference type="ARBA" id="ARBA00022741"/>
    </source>
</evidence>
<keyword evidence="2 3" id="KW-0067">ATP-binding</keyword>
<evidence type="ECO:0008006" key="6">
    <source>
        <dbReference type="Google" id="ProtNLM"/>
    </source>
</evidence>
<evidence type="ECO:0000313" key="5">
    <source>
        <dbReference type="Proteomes" id="UP001157418"/>
    </source>
</evidence>
<evidence type="ECO:0000313" key="4">
    <source>
        <dbReference type="EMBL" id="CAH1440898.1"/>
    </source>
</evidence>
<dbReference type="Gene3D" id="3.30.30.30">
    <property type="match status" value="1"/>
</dbReference>
<gene>
    <name evidence="4" type="ORF">LVIROSA_LOCUS27003</name>
</gene>
<dbReference type="GO" id="GO:0140662">
    <property type="term" value="F:ATP-dependent protein folding chaperone"/>
    <property type="evidence" value="ECO:0007669"/>
    <property type="project" value="InterPro"/>
</dbReference>
<dbReference type="FunFam" id="3.30.420.40:FF:000026">
    <property type="entry name" value="Heat shock protein 70"/>
    <property type="match status" value="1"/>
</dbReference>
<dbReference type="Gene3D" id="3.30.420.40">
    <property type="match status" value="2"/>
</dbReference>
<keyword evidence="1 3" id="KW-0547">Nucleotide-binding</keyword>
<dbReference type="SUPFAM" id="SSF53067">
    <property type="entry name" value="Actin-like ATPase domain"/>
    <property type="match status" value="2"/>
</dbReference>
<dbReference type="PROSITE" id="PS00297">
    <property type="entry name" value="HSP70_1"/>
    <property type="match status" value="1"/>
</dbReference>
<dbReference type="InterPro" id="IPR029048">
    <property type="entry name" value="HSP70_C_sf"/>
</dbReference>
<comment type="similarity">
    <text evidence="3">Belongs to the heat shock protein 70 family.</text>
</comment>
<keyword evidence="5" id="KW-1185">Reference proteome</keyword>
<dbReference type="InterPro" id="IPR013126">
    <property type="entry name" value="Hsp_70_fam"/>
</dbReference>
<dbReference type="GO" id="GO:0005524">
    <property type="term" value="F:ATP binding"/>
    <property type="evidence" value="ECO:0007669"/>
    <property type="project" value="UniProtKB-KW"/>
</dbReference>
<dbReference type="FunFam" id="3.90.640.10:FF:000002">
    <property type="entry name" value="Heat shock 70 kDa"/>
    <property type="match status" value="1"/>
</dbReference>
<dbReference type="InterPro" id="IPR018181">
    <property type="entry name" value="Heat_shock_70_CS"/>
</dbReference>
<dbReference type="PROSITE" id="PS00329">
    <property type="entry name" value="HSP70_2"/>
    <property type="match status" value="1"/>
</dbReference>
<accession>A0AAU9NT12</accession>
<dbReference type="PANTHER" id="PTHR19375">
    <property type="entry name" value="HEAT SHOCK PROTEIN 70KDA"/>
    <property type="match status" value="1"/>
</dbReference>
<dbReference type="AlphaFoldDB" id="A0AAU9NT12"/>
<dbReference type="Pfam" id="PF00012">
    <property type="entry name" value="HSP70"/>
    <property type="match status" value="1"/>
</dbReference>
<reference evidence="4 5" key="1">
    <citation type="submission" date="2022-01" db="EMBL/GenBank/DDBJ databases">
        <authorList>
            <person name="Xiong W."/>
            <person name="Schranz E."/>
        </authorList>
    </citation>
    <scope>NUCLEOTIDE SEQUENCE [LARGE SCALE GENOMIC DNA]</scope>
</reference>
<name>A0AAU9NT12_9ASTR</name>
<dbReference type="Proteomes" id="UP001157418">
    <property type="component" value="Unassembled WGS sequence"/>
</dbReference>
<dbReference type="Gene3D" id="3.90.640.10">
    <property type="entry name" value="Actin, Chain A, domain 4"/>
    <property type="match status" value="1"/>
</dbReference>
<dbReference type="SUPFAM" id="SSF100934">
    <property type="entry name" value="Heat shock protein 70kD (HSP70), C-terminal subdomain"/>
    <property type="match status" value="1"/>
</dbReference>
<dbReference type="Gene3D" id="1.20.1270.10">
    <property type="match status" value="1"/>
</dbReference>
<evidence type="ECO:0000256" key="2">
    <source>
        <dbReference type="ARBA" id="ARBA00022840"/>
    </source>
</evidence>
<dbReference type="SUPFAM" id="SSF100920">
    <property type="entry name" value="Heat shock protein 70kD (HSP70), peptide-binding domain"/>
    <property type="match status" value="1"/>
</dbReference>
<dbReference type="FunFam" id="3.30.30.30:FF:000001">
    <property type="entry name" value="heat shock 70 kDa protein-like"/>
    <property type="match status" value="1"/>
</dbReference>
<dbReference type="EMBL" id="CAKMRJ010005412">
    <property type="protein sequence ID" value="CAH1440898.1"/>
    <property type="molecule type" value="Genomic_DNA"/>
</dbReference>
<comment type="caution">
    <text evidence="4">The sequence shown here is derived from an EMBL/GenBank/DDBJ whole genome shotgun (WGS) entry which is preliminary data.</text>
</comment>
<proteinExistence type="inferred from homology"/>
<dbReference type="InterPro" id="IPR029047">
    <property type="entry name" value="HSP70_peptide-bd_sf"/>
</dbReference>
<dbReference type="PRINTS" id="PR00301">
    <property type="entry name" value="HEATSHOCK70"/>
</dbReference>
<protein>
    <recommendedName>
        <fullName evidence="6">Heat shock protein 70</fullName>
    </recommendedName>
</protein>